<keyword evidence="2" id="KW-0285">Flavoprotein</keyword>
<dbReference type="InterPro" id="IPR024036">
    <property type="entry name" value="tRNA-dHydroUridine_Synthase_C"/>
</dbReference>
<evidence type="ECO:0000313" key="9">
    <source>
        <dbReference type="Proteomes" id="UP001634747"/>
    </source>
</evidence>
<evidence type="ECO:0000256" key="6">
    <source>
        <dbReference type="ARBA" id="ARBA00023002"/>
    </source>
</evidence>
<evidence type="ECO:0000256" key="5">
    <source>
        <dbReference type="ARBA" id="ARBA00022857"/>
    </source>
</evidence>
<evidence type="ECO:0000259" key="7">
    <source>
        <dbReference type="Pfam" id="PF01207"/>
    </source>
</evidence>
<evidence type="ECO:0000313" key="8">
    <source>
        <dbReference type="EMBL" id="MFN2975101.1"/>
    </source>
</evidence>
<keyword evidence="9" id="KW-1185">Reference proteome</keyword>
<dbReference type="SUPFAM" id="SSF51395">
    <property type="entry name" value="FMN-linked oxidoreductases"/>
    <property type="match status" value="1"/>
</dbReference>
<protein>
    <submittedName>
        <fullName evidence="8">tRNA dihydrouridine synthase</fullName>
    </submittedName>
</protein>
<organism evidence="8 9">
    <name type="scientific">Terriglobus aquaticus</name>
    <dbReference type="NCBI Taxonomy" id="940139"/>
    <lineage>
        <taxon>Bacteria</taxon>
        <taxon>Pseudomonadati</taxon>
        <taxon>Acidobacteriota</taxon>
        <taxon>Terriglobia</taxon>
        <taxon>Terriglobales</taxon>
        <taxon>Acidobacteriaceae</taxon>
        <taxon>Terriglobus</taxon>
    </lineage>
</organism>
<comment type="cofactor">
    <cofactor evidence="1">
        <name>FMN</name>
        <dbReference type="ChEBI" id="CHEBI:58210"/>
    </cofactor>
</comment>
<dbReference type="Proteomes" id="UP001634747">
    <property type="component" value="Unassembled WGS sequence"/>
</dbReference>
<evidence type="ECO:0000256" key="3">
    <source>
        <dbReference type="ARBA" id="ARBA00022643"/>
    </source>
</evidence>
<sequence length="435" mass="47561">MKKHWEECGTAVLERPATADAAVPAEFHIGPVRIAPATVLAPMAGVTDTVFRRFIKNASLFSAASSANVNANVDTVTTNQQSGCGLIMTEFTSADGLSRMREVKRKRYLTYYDDEHPISAQLFGSNPETLADSARICQDAGFDIVDLNLGCPAKRVVSCNGGSGLLRDLPHIQTIFEKVRAAVTIPFTVKFRMGWSDSQIVCVPLAKMAEDCGLNAVALHARTREQGYTGVARWEWIAAVKDAVKIPVIGNGDVRTPEDAAAMVAATACDAVMIGRAAPANPWIFRQIAEYTSSRAATGVGTYTVATEEDRHGMIRTYFRMLLDELEQEHPEIDVPELPNFESLSVAEKDAHNHLRRLKRDRESARRDGMGKMKQFASWFTHGVVGGGALRKAIFEAKRGDEVMAAVDRFFATRMEDRLHGEAAPEPAFADVGDS</sequence>
<dbReference type="InterPro" id="IPR035587">
    <property type="entry name" value="DUS-like_FMN-bd"/>
</dbReference>
<dbReference type="RefSeq" id="WP_263413362.1">
    <property type="nucleotide sequence ID" value="NZ_BAABBH010000001.1"/>
</dbReference>
<dbReference type="PANTHER" id="PTHR45846:SF1">
    <property type="entry name" value="TRNA-DIHYDROURIDINE(47) SYNTHASE [NAD(P)(+)]-LIKE"/>
    <property type="match status" value="1"/>
</dbReference>
<dbReference type="Gene3D" id="1.10.1200.80">
    <property type="entry name" value="Putative flavin oxidoreducatase, domain 2"/>
    <property type="match status" value="1"/>
</dbReference>
<comment type="caution">
    <text evidence="8">The sequence shown here is derived from an EMBL/GenBank/DDBJ whole genome shotgun (WGS) entry which is preliminary data.</text>
</comment>
<dbReference type="Pfam" id="PF01207">
    <property type="entry name" value="Dus"/>
    <property type="match status" value="1"/>
</dbReference>
<feature type="domain" description="DUS-like FMN-binding" evidence="7">
    <location>
        <begin position="40"/>
        <end position="292"/>
    </location>
</feature>
<name>A0ABW9KJG2_9BACT</name>
<dbReference type="PANTHER" id="PTHR45846">
    <property type="entry name" value="TRNA-DIHYDROURIDINE(47) SYNTHASE [NAD(P)(+)]-LIKE"/>
    <property type="match status" value="1"/>
</dbReference>
<dbReference type="InterPro" id="IPR013785">
    <property type="entry name" value="Aldolase_TIM"/>
</dbReference>
<dbReference type="CDD" id="cd02801">
    <property type="entry name" value="DUS_like_FMN"/>
    <property type="match status" value="1"/>
</dbReference>
<keyword evidence="3" id="KW-0288">FMN</keyword>
<dbReference type="InterPro" id="IPR018517">
    <property type="entry name" value="tRNA_hU_synthase_CS"/>
</dbReference>
<accession>A0ABW9KJG2</accession>
<proteinExistence type="predicted"/>
<keyword evidence="4" id="KW-0819">tRNA processing</keyword>
<dbReference type="EMBL" id="JBJYXY010000001">
    <property type="protein sequence ID" value="MFN2975101.1"/>
    <property type="molecule type" value="Genomic_DNA"/>
</dbReference>
<evidence type="ECO:0000256" key="1">
    <source>
        <dbReference type="ARBA" id="ARBA00001917"/>
    </source>
</evidence>
<evidence type="ECO:0000256" key="2">
    <source>
        <dbReference type="ARBA" id="ARBA00022630"/>
    </source>
</evidence>
<gene>
    <name evidence="8" type="ORF">ACK2TP_04945</name>
</gene>
<keyword evidence="5" id="KW-0521">NADP</keyword>
<reference evidence="8 9" key="1">
    <citation type="submission" date="2024-12" db="EMBL/GenBank/DDBJ databases">
        <authorList>
            <person name="Lee Y."/>
        </authorList>
    </citation>
    <scope>NUCLEOTIDE SEQUENCE [LARGE SCALE GENOMIC DNA]</scope>
    <source>
        <strain evidence="8 9">03SUJ4</strain>
    </source>
</reference>
<keyword evidence="6" id="KW-0560">Oxidoreductase</keyword>
<evidence type="ECO:0000256" key="4">
    <source>
        <dbReference type="ARBA" id="ARBA00022694"/>
    </source>
</evidence>
<dbReference type="Gene3D" id="3.20.20.70">
    <property type="entry name" value="Aldolase class I"/>
    <property type="match status" value="1"/>
</dbReference>
<dbReference type="PROSITE" id="PS01136">
    <property type="entry name" value="UPF0034"/>
    <property type="match status" value="1"/>
</dbReference>